<evidence type="ECO:0000313" key="1">
    <source>
        <dbReference type="EMBL" id="RDH27161.1"/>
    </source>
</evidence>
<dbReference type="AlphaFoldDB" id="A0A3F3PJP8"/>
<organism evidence="1 2">
    <name type="scientific">Aspergillus welwitschiae</name>
    <dbReference type="NCBI Taxonomy" id="1341132"/>
    <lineage>
        <taxon>Eukaryota</taxon>
        <taxon>Fungi</taxon>
        <taxon>Dikarya</taxon>
        <taxon>Ascomycota</taxon>
        <taxon>Pezizomycotina</taxon>
        <taxon>Eurotiomycetes</taxon>
        <taxon>Eurotiomycetidae</taxon>
        <taxon>Eurotiales</taxon>
        <taxon>Aspergillaceae</taxon>
        <taxon>Aspergillus</taxon>
        <taxon>Aspergillus subgen. Circumdati</taxon>
    </lineage>
</organism>
<proteinExistence type="predicted"/>
<reference evidence="1 2" key="1">
    <citation type="submission" date="2018-07" db="EMBL/GenBank/DDBJ databases">
        <title>The genomes of Aspergillus section Nigri reveals drivers in fungal speciation.</title>
        <authorList>
            <consortium name="DOE Joint Genome Institute"/>
            <person name="Vesth T.C."/>
            <person name="Nybo J."/>
            <person name="Theobald S."/>
            <person name="Brandl J."/>
            <person name="Frisvad J.C."/>
            <person name="Nielsen K.F."/>
            <person name="Lyhne E.K."/>
            <person name="Kogle M.E."/>
            <person name="Kuo A."/>
            <person name="Riley R."/>
            <person name="Clum A."/>
            <person name="Nolan M."/>
            <person name="Lipzen A."/>
            <person name="Salamov A."/>
            <person name="Henrissat B."/>
            <person name="Wiebenga A."/>
            <person name="De vries R.P."/>
            <person name="Grigoriev I.V."/>
            <person name="Mortensen U.H."/>
            <person name="Andersen M.R."/>
            <person name="Baker S.E."/>
        </authorList>
    </citation>
    <scope>NUCLEOTIDE SEQUENCE [LARGE SCALE GENOMIC DNA]</scope>
    <source>
        <strain evidence="1 2">CBS 139.54b</strain>
    </source>
</reference>
<dbReference type="EMBL" id="KZ852098">
    <property type="protein sequence ID" value="RDH27161.1"/>
    <property type="molecule type" value="Genomic_DNA"/>
</dbReference>
<name>A0A3F3PJP8_9EURO</name>
<protein>
    <submittedName>
        <fullName evidence="1">Uncharacterized protein</fullName>
    </submittedName>
</protein>
<sequence length="72" mass="7825">METQPLAIRSSPSSGLFDTVAVGPARLVLIHHYVHPSAPPECLLPINRPSAVQLSILLRISDVRNRCIACIL</sequence>
<keyword evidence="2" id="KW-1185">Reference proteome</keyword>
<evidence type="ECO:0000313" key="2">
    <source>
        <dbReference type="Proteomes" id="UP000253729"/>
    </source>
</evidence>
<dbReference type="RefSeq" id="XP_026620183.1">
    <property type="nucleotide sequence ID" value="XM_026768297.1"/>
</dbReference>
<dbReference type="GeneID" id="38136653"/>
<dbReference type="Proteomes" id="UP000253729">
    <property type="component" value="Unassembled WGS sequence"/>
</dbReference>
<gene>
    <name evidence="1" type="ORF">BDQ94DRAFT_154446</name>
</gene>
<accession>A0A3F3PJP8</accession>